<keyword evidence="1 3" id="KW-0808">Transferase</keyword>
<feature type="binding site" evidence="3">
    <location>
        <begin position="82"/>
        <end position="84"/>
    </location>
    <ligand>
        <name>substrate</name>
    </ligand>
</feature>
<dbReference type="PANTHER" id="PTHR10291:SF43">
    <property type="entry name" value="DEHYDRODOLICHYL DIPHOSPHATE SYNTHASE COMPLEX SUBUNIT DHDDS"/>
    <property type="match status" value="1"/>
</dbReference>
<feature type="binding site" evidence="3">
    <location>
        <position position="42"/>
    </location>
    <ligand>
        <name>substrate</name>
    </ligand>
</feature>
<name>A0A6B2MJB9_9BURK</name>
<dbReference type="GO" id="GO:0000287">
    <property type="term" value="F:magnesium ion binding"/>
    <property type="evidence" value="ECO:0007669"/>
    <property type="project" value="UniProtKB-UniRule"/>
</dbReference>
<comment type="caution">
    <text evidence="4">The sequence shown here is derived from an EMBL/GenBank/DDBJ whole genome shotgun (WGS) entry which is preliminary data.</text>
</comment>
<dbReference type="GO" id="GO:0016094">
    <property type="term" value="P:polyprenol biosynthetic process"/>
    <property type="evidence" value="ECO:0007669"/>
    <property type="project" value="TreeGrafter"/>
</dbReference>
<sequence length="262" mass="29013">MTQELILRAPETFITDSPAALDTARPPLPTHLAVILDGNRRWADRLGLPAADGYRAGGRNVHALLSWCEETGIPFVTLWPLSTENLQRDAGELRDLLAVIGDVFDELAACGRWRLHVIGDLTQLPPATAERIRTVQQRTAHARGLDVNIAVAYSGRLDLLHAVRSLIAEHVAAGTVEQLLAQLSPELIASRLYTAGQPEPDLVIRTSGEQRLSNFMLWQTAFSEFYFTPTCWPDFGRDDFEQAIDAYGKRAPVRQVAPDRPS</sequence>
<dbReference type="InterPro" id="IPR018520">
    <property type="entry name" value="UPP_synth-like_CS"/>
</dbReference>
<evidence type="ECO:0000256" key="2">
    <source>
        <dbReference type="ARBA" id="ARBA00038453"/>
    </source>
</evidence>
<feature type="active site" evidence="3">
    <location>
        <position position="37"/>
    </location>
</feature>
<comment type="function">
    <text evidence="3">Catalyzes the condensation of isopentenyl diphosphate (IPP) with allylic pyrophosphates generating different type of terpenoids.</text>
</comment>
<dbReference type="Pfam" id="PF01255">
    <property type="entry name" value="Prenyltransf"/>
    <property type="match status" value="1"/>
</dbReference>
<dbReference type="EC" id="2.5.1.-" evidence="3"/>
<dbReference type="PANTHER" id="PTHR10291">
    <property type="entry name" value="DEHYDRODOLICHYL DIPHOSPHATE SYNTHASE FAMILY MEMBER"/>
    <property type="match status" value="1"/>
</dbReference>
<organism evidence="4">
    <name type="scientific">Burkholderia cenocepacia</name>
    <dbReference type="NCBI Taxonomy" id="95486"/>
    <lineage>
        <taxon>Bacteria</taxon>
        <taxon>Pseudomonadati</taxon>
        <taxon>Pseudomonadota</taxon>
        <taxon>Betaproteobacteria</taxon>
        <taxon>Burkholderiales</taxon>
        <taxon>Burkholderiaceae</taxon>
        <taxon>Burkholderia</taxon>
        <taxon>Burkholderia cepacia complex</taxon>
    </lineage>
</organism>
<dbReference type="HAMAP" id="MF_01139">
    <property type="entry name" value="ISPT"/>
    <property type="match status" value="1"/>
</dbReference>
<dbReference type="GO" id="GO:0005886">
    <property type="term" value="C:plasma membrane"/>
    <property type="evidence" value="ECO:0007669"/>
    <property type="project" value="TreeGrafter"/>
</dbReference>
<reference evidence="4" key="1">
    <citation type="submission" date="2019-11" db="EMBL/GenBank/DDBJ databases">
        <title>Burkholderia cenocepacia CF.</title>
        <authorList>
            <person name="Vianna E.F."/>
            <person name="Marques E.A."/>
            <person name="Albano R.M."/>
            <person name="Leao R.S."/>
        </authorList>
    </citation>
    <scope>NUCLEOTIDE SEQUENCE</scope>
    <source>
        <strain evidence="4">MS-2140</strain>
    </source>
</reference>
<feature type="binding site" evidence="3">
    <location>
        <position position="224"/>
    </location>
    <ligand>
        <name>Mg(2+)</name>
        <dbReference type="ChEBI" id="CHEBI:18420"/>
    </ligand>
</feature>
<feature type="binding site" evidence="3">
    <location>
        <position position="37"/>
    </location>
    <ligand>
        <name>Mg(2+)</name>
        <dbReference type="ChEBI" id="CHEBI:18420"/>
    </ligand>
</feature>
<feature type="binding site" evidence="3">
    <location>
        <begin position="211"/>
        <end position="213"/>
    </location>
    <ligand>
        <name>substrate</name>
    </ligand>
</feature>
<dbReference type="GO" id="GO:0033850">
    <property type="term" value="F:Z-farnesyl diphosphate synthase activity"/>
    <property type="evidence" value="ECO:0007669"/>
    <property type="project" value="TreeGrafter"/>
</dbReference>
<evidence type="ECO:0000256" key="3">
    <source>
        <dbReference type="HAMAP-Rule" id="MF_01139"/>
    </source>
</evidence>
<feature type="binding site" evidence="3">
    <location>
        <position position="205"/>
    </location>
    <ligand>
        <name>substrate</name>
    </ligand>
</feature>
<accession>A0A6B2MJB9</accession>
<proteinExistence type="inferred from homology"/>
<comment type="similarity">
    <text evidence="2">Belongs to the UPP synthase family. Z-FPP synthase subfamily.</text>
</comment>
<feature type="binding site" evidence="3">
    <location>
        <position position="88"/>
    </location>
    <ligand>
        <name>substrate</name>
    </ligand>
</feature>
<dbReference type="AlphaFoldDB" id="A0A6B2MJB9"/>
<dbReference type="NCBIfam" id="TIGR00055">
    <property type="entry name" value="uppS"/>
    <property type="match status" value="1"/>
</dbReference>
<protein>
    <recommendedName>
        <fullName evidence="3">Isoprenyl transferase</fullName>
        <ecNumber evidence="3">2.5.1.-</ecNumber>
    </recommendedName>
</protein>
<dbReference type="PROSITE" id="PS01066">
    <property type="entry name" value="UPP_SYNTHASE"/>
    <property type="match status" value="1"/>
</dbReference>
<gene>
    <name evidence="4" type="primary">uppS</name>
    <name evidence="4" type="ORF">GFJ35_24515</name>
</gene>
<comment type="subunit">
    <text evidence="3">Homodimer.</text>
</comment>
<dbReference type="RefSeq" id="WP_163125237.1">
    <property type="nucleotide sequence ID" value="NZ_JAAEAM010000029.1"/>
</dbReference>
<dbReference type="Gene3D" id="3.40.1180.10">
    <property type="entry name" value="Decaprenyl diphosphate synthase-like"/>
    <property type="match status" value="1"/>
</dbReference>
<keyword evidence="3" id="KW-0460">Magnesium</keyword>
<dbReference type="InterPro" id="IPR001441">
    <property type="entry name" value="UPP_synth-like"/>
</dbReference>
<dbReference type="SUPFAM" id="SSF64005">
    <property type="entry name" value="Undecaprenyl diphosphate synthase"/>
    <property type="match status" value="1"/>
</dbReference>
<comment type="caution">
    <text evidence="3">Lacks conserved residue(s) required for the propagation of feature annotation.</text>
</comment>
<dbReference type="EMBL" id="JAAEAM010000029">
    <property type="protein sequence ID" value="NDV75216.1"/>
    <property type="molecule type" value="Genomic_DNA"/>
</dbReference>
<evidence type="ECO:0000256" key="1">
    <source>
        <dbReference type="ARBA" id="ARBA00022679"/>
    </source>
</evidence>
<keyword evidence="3" id="KW-0479">Metal-binding</keyword>
<dbReference type="GO" id="GO:0045547">
    <property type="term" value="F:ditrans,polycis-polyprenyl diphosphate synthase [(2E,6E)-farnesyl diphosphate specific] activity"/>
    <property type="evidence" value="ECO:0007669"/>
    <property type="project" value="TreeGrafter"/>
</dbReference>
<evidence type="ECO:0000313" key="4">
    <source>
        <dbReference type="EMBL" id="NDV75216.1"/>
    </source>
</evidence>
<dbReference type="InterPro" id="IPR036424">
    <property type="entry name" value="UPP_synth-like_sf"/>
</dbReference>
<feature type="binding site" evidence="3">
    <location>
        <begin position="38"/>
        <end position="41"/>
    </location>
    <ligand>
        <name>substrate</name>
    </ligand>
</feature>
<feature type="active site" description="Proton acceptor" evidence="3">
    <location>
        <position position="85"/>
    </location>
</feature>
<dbReference type="CDD" id="cd00475">
    <property type="entry name" value="Cis_IPPS"/>
    <property type="match status" value="1"/>
</dbReference>
<comment type="cofactor">
    <cofactor evidence="3">
        <name>Mg(2+)</name>
        <dbReference type="ChEBI" id="CHEBI:18420"/>
    </cofactor>
    <text evidence="3">Binds 2 magnesium ions per subunit.</text>
</comment>